<dbReference type="PIRSF" id="PIRSF001455">
    <property type="entry name" value="DHQ_synth"/>
    <property type="match status" value="1"/>
</dbReference>
<comment type="cofactor">
    <cofactor evidence="3">
        <name>Zn(2+)</name>
        <dbReference type="ChEBI" id="CHEBI:29105"/>
    </cofactor>
</comment>
<evidence type="ECO:0000256" key="7">
    <source>
        <dbReference type="ARBA" id="ARBA00005412"/>
    </source>
</evidence>
<dbReference type="Gene3D" id="3.40.50.1970">
    <property type="match status" value="1"/>
</dbReference>
<evidence type="ECO:0000256" key="1">
    <source>
        <dbReference type="ARBA" id="ARBA00001393"/>
    </source>
</evidence>
<sequence>MRRIVEVPVDGRSYSIHIGTGLLQDTCLWQSLIGNAQVFVISDDQVAGHWLPAVQQMLSAVDYEHYIMPAGEQHKSLEQFSRIMDRMMAGKRRRNGVVIALGGGVVGDLAGFVAATYQRGCAIIQVPTTLLAMVDSSVGGKTAINHPAGKNMIGAFHHPRAVIADLQTLTTLPAREFAAGMAEVIKYAVIKDREFLPWLEQHREALIRREPQVLMDAVARSCENKANIVSRDPTEQGERALLNLGHTFGHAIETELGYGSWLHGEAVATGIILACKLAERLGRLPDDSFRCRLQSLFNAFDLPVALPDDIDLTRLIEHMKLDKKNQRDEIRFVLPNANGDSDIVDGVPVAAVLDALQQRD</sequence>
<dbReference type="EMBL" id="SNYM01000004">
    <property type="protein sequence ID" value="TDQ49419.1"/>
    <property type="molecule type" value="Genomic_DNA"/>
</dbReference>
<evidence type="ECO:0000259" key="22">
    <source>
        <dbReference type="Pfam" id="PF24621"/>
    </source>
</evidence>
<keyword evidence="12 19" id="KW-0479">Metal-binding</keyword>
<dbReference type="InterPro" id="IPR016037">
    <property type="entry name" value="DHQ_synth_AroB"/>
</dbReference>
<dbReference type="UniPathway" id="UPA00053">
    <property type="reaction ID" value="UER00085"/>
</dbReference>
<keyword evidence="14 19" id="KW-0862">Zinc</keyword>
<dbReference type="GO" id="GO:0009423">
    <property type="term" value="P:chorismate biosynthetic process"/>
    <property type="evidence" value="ECO:0007669"/>
    <property type="project" value="UniProtKB-UniRule"/>
</dbReference>
<dbReference type="GO" id="GO:0008652">
    <property type="term" value="P:amino acid biosynthetic process"/>
    <property type="evidence" value="ECO:0007669"/>
    <property type="project" value="UniProtKB-KW"/>
</dbReference>
<dbReference type="PANTHER" id="PTHR43622:SF7">
    <property type="entry name" value="3-DEHYDROQUINATE SYNTHASE, CHLOROPLASTIC"/>
    <property type="match status" value="1"/>
</dbReference>
<feature type="binding site" evidence="19">
    <location>
        <position position="263"/>
    </location>
    <ligand>
        <name>Zn(2+)</name>
        <dbReference type="ChEBI" id="CHEBI:29105"/>
    </ligand>
</feature>
<evidence type="ECO:0000313" key="23">
    <source>
        <dbReference type="EMBL" id="TDQ49419.1"/>
    </source>
</evidence>
<gene>
    <name evidence="19" type="primary">aroB</name>
    <name evidence="23" type="ORF">EV696_104124</name>
</gene>
<feature type="binding site" evidence="19">
    <location>
        <begin position="128"/>
        <end position="129"/>
    </location>
    <ligand>
        <name>NAD(+)</name>
        <dbReference type="ChEBI" id="CHEBI:57540"/>
    </ligand>
</feature>
<comment type="function">
    <text evidence="4 19">Catalyzes the conversion of 3-deoxy-D-arabino-heptulosonate 7-phosphate (DAHP) to dehydroquinate (DHQ).</text>
</comment>
<evidence type="ECO:0000256" key="15">
    <source>
        <dbReference type="ARBA" id="ARBA00023027"/>
    </source>
</evidence>
<evidence type="ECO:0000256" key="3">
    <source>
        <dbReference type="ARBA" id="ARBA00001947"/>
    </source>
</evidence>
<feature type="binding site" evidence="19">
    <location>
        <position position="246"/>
    </location>
    <ligand>
        <name>Zn(2+)</name>
        <dbReference type="ChEBI" id="CHEBI:29105"/>
    </ligand>
</feature>
<keyword evidence="13 19" id="KW-0547">Nucleotide-binding</keyword>
<evidence type="ECO:0000256" key="16">
    <source>
        <dbReference type="ARBA" id="ARBA00023141"/>
    </source>
</evidence>
<comment type="catalytic activity">
    <reaction evidence="1 19">
        <text>7-phospho-2-dehydro-3-deoxy-D-arabino-heptonate = 3-dehydroquinate + phosphate</text>
        <dbReference type="Rhea" id="RHEA:21968"/>
        <dbReference type="ChEBI" id="CHEBI:32364"/>
        <dbReference type="ChEBI" id="CHEBI:43474"/>
        <dbReference type="ChEBI" id="CHEBI:58394"/>
        <dbReference type="EC" id="4.2.3.4"/>
    </reaction>
</comment>
<keyword evidence="15 19" id="KW-0520">NAD</keyword>
<evidence type="ECO:0000256" key="19">
    <source>
        <dbReference type="HAMAP-Rule" id="MF_00110"/>
    </source>
</evidence>
<feature type="binding site" evidence="19">
    <location>
        <position position="141"/>
    </location>
    <ligand>
        <name>NAD(+)</name>
        <dbReference type="ChEBI" id="CHEBI:57540"/>
    </ligand>
</feature>
<evidence type="ECO:0000259" key="21">
    <source>
        <dbReference type="Pfam" id="PF01761"/>
    </source>
</evidence>
<name>A0A4R6UU62_9GAMM</name>
<dbReference type="InterPro" id="IPR030963">
    <property type="entry name" value="DHQ_synth_fam"/>
</dbReference>
<dbReference type="InterPro" id="IPR030960">
    <property type="entry name" value="DHQS/DOIS_N"/>
</dbReference>
<comment type="similarity">
    <text evidence="7 19">Belongs to the sugar phosphate cyclases superfamily. Dehydroquinate synthase family.</text>
</comment>
<dbReference type="Gene3D" id="1.20.1090.10">
    <property type="entry name" value="Dehydroquinate synthase-like - alpha domain"/>
    <property type="match status" value="1"/>
</dbReference>
<dbReference type="NCBIfam" id="TIGR01357">
    <property type="entry name" value="aroB"/>
    <property type="match status" value="1"/>
</dbReference>
<evidence type="ECO:0000313" key="24">
    <source>
        <dbReference type="Proteomes" id="UP000295375"/>
    </source>
</evidence>
<dbReference type="PANTHER" id="PTHR43622">
    <property type="entry name" value="3-DEHYDROQUINATE SYNTHASE"/>
    <property type="match status" value="1"/>
</dbReference>
<dbReference type="GO" id="GO:0005737">
    <property type="term" value="C:cytoplasm"/>
    <property type="evidence" value="ECO:0007669"/>
    <property type="project" value="UniProtKB-SubCell"/>
</dbReference>
<evidence type="ECO:0000256" key="9">
    <source>
        <dbReference type="ARBA" id="ARBA00017684"/>
    </source>
</evidence>
<dbReference type="GO" id="GO:0000166">
    <property type="term" value="F:nucleotide binding"/>
    <property type="evidence" value="ECO:0007669"/>
    <property type="project" value="UniProtKB-KW"/>
</dbReference>
<dbReference type="InterPro" id="IPR050071">
    <property type="entry name" value="Dehydroquinate_synthase"/>
</dbReference>
<feature type="domain" description="3-dehydroquinate synthase N-terminal" evidence="21">
    <location>
        <begin position="66"/>
        <end position="178"/>
    </location>
</feature>
<comment type="caution">
    <text evidence="19">Lacks conserved residue(s) required for the propagation of feature annotation.</text>
</comment>
<dbReference type="SUPFAM" id="SSF56796">
    <property type="entry name" value="Dehydroquinate synthase-like"/>
    <property type="match status" value="1"/>
</dbReference>
<evidence type="ECO:0000256" key="8">
    <source>
        <dbReference type="ARBA" id="ARBA00013031"/>
    </source>
</evidence>
<feature type="transmembrane region" description="Helical" evidence="20">
    <location>
        <begin position="96"/>
        <end position="117"/>
    </location>
</feature>
<dbReference type="AlphaFoldDB" id="A0A4R6UU62"/>
<dbReference type="Pfam" id="PF01761">
    <property type="entry name" value="DHQ_synthase"/>
    <property type="match status" value="1"/>
</dbReference>
<comment type="caution">
    <text evidence="23">The sequence shown here is derived from an EMBL/GenBank/DDBJ whole genome shotgun (WGS) entry which is preliminary data.</text>
</comment>
<keyword evidence="20" id="KW-0472">Membrane</keyword>
<feature type="binding site" evidence="19">
    <location>
        <begin position="168"/>
        <end position="171"/>
    </location>
    <ligand>
        <name>NAD(+)</name>
        <dbReference type="ChEBI" id="CHEBI:57540"/>
    </ligand>
</feature>
<evidence type="ECO:0000256" key="11">
    <source>
        <dbReference type="ARBA" id="ARBA00022605"/>
    </source>
</evidence>
<evidence type="ECO:0000256" key="14">
    <source>
        <dbReference type="ARBA" id="ARBA00022833"/>
    </source>
</evidence>
<evidence type="ECO:0000256" key="10">
    <source>
        <dbReference type="ARBA" id="ARBA00022490"/>
    </source>
</evidence>
<accession>A0A4R6UU62</accession>
<evidence type="ECO:0000256" key="5">
    <source>
        <dbReference type="ARBA" id="ARBA00004496"/>
    </source>
</evidence>
<feature type="binding site" evidence="19">
    <location>
        <position position="183"/>
    </location>
    <ligand>
        <name>Zn(2+)</name>
        <dbReference type="ChEBI" id="CHEBI:29105"/>
    </ligand>
</feature>
<dbReference type="EC" id="4.2.3.4" evidence="8 19"/>
<dbReference type="OrthoDB" id="9806583at2"/>
<dbReference type="Pfam" id="PF24621">
    <property type="entry name" value="DHQS_C"/>
    <property type="match status" value="1"/>
</dbReference>
<feature type="binding site" evidence="19">
    <location>
        <begin position="104"/>
        <end position="108"/>
    </location>
    <ligand>
        <name>NAD(+)</name>
        <dbReference type="ChEBI" id="CHEBI:57540"/>
    </ligand>
</feature>
<evidence type="ECO:0000256" key="18">
    <source>
        <dbReference type="ARBA" id="ARBA00023285"/>
    </source>
</evidence>
<reference evidence="23 24" key="1">
    <citation type="submission" date="2019-03" db="EMBL/GenBank/DDBJ databases">
        <title>Genomic Encyclopedia of Type Strains, Phase IV (KMG-IV): sequencing the most valuable type-strain genomes for metagenomic binning, comparative biology and taxonomic classification.</title>
        <authorList>
            <person name="Goeker M."/>
        </authorList>
    </citation>
    <scope>NUCLEOTIDE SEQUENCE [LARGE SCALE GENOMIC DNA]</scope>
    <source>
        <strain evidence="23 24">DSM 103792</strain>
    </source>
</reference>
<dbReference type="HAMAP" id="MF_00110">
    <property type="entry name" value="DHQ_synthase"/>
    <property type="match status" value="1"/>
</dbReference>
<keyword evidence="11 19" id="KW-0028">Amino-acid biosynthesis</keyword>
<dbReference type="FunFam" id="3.40.50.1970:FF:000007">
    <property type="entry name" value="Pentafunctional AROM polypeptide"/>
    <property type="match status" value="1"/>
</dbReference>
<keyword evidence="17 19" id="KW-0456">Lyase</keyword>
<comment type="pathway">
    <text evidence="6 19">Metabolic intermediate biosynthesis; chorismate biosynthesis; chorismate from D-erythrose 4-phosphate and phosphoenolpyruvate: step 2/7.</text>
</comment>
<dbReference type="GO" id="GO:0046872">
    <property type="term" value="F:metal ion binding"/>
    <property type="evidence" value="ECO:0007669"/>
    <property type="project" value="UniProtKB-KW"/>
</dbReference>
<feature type="binding site" evidence="19">
    <location>
        <position position="150"/>
    </location>
    <ligand>
        <name>NAD(+)</name>
        <dbReference type="ChEBI" id="CHEBI:57540"/>
    </ligand>
</feature>
<evidence type="ECO:0000256" key="6">
    <source>
        <dbReference type="ARBA" id="ARBA00004661"/>
    </source>
</evidence>
<dbReference type="RefSeq" id="WP_133588990.1">
    <property type="nucleotide sequence ID" value="NZ_CP037953.1"/>
</dbReference>
<dbReference type="InterPro" id="IPR056179">
    <property type="entry name" value="DHQS_C"/>
</dbReference>
<comment type="cofactor">
    <cofactor evidence="19">
        <name>Co(2+)</name>
        <dbReference type="ChEBI" id="CHEBI:48828"/>
    </cofactor>
    <cofactor evidence="19">
        <name>Zn(2+)</name>
        <dbReference type="ChEBI" id="CHEBI:29105"/>
    </cofactor>
    <text evidence="19">Binds 1 divalent metal cation per subunit. Can use either Co(2+) or Zn(2+).</text>
</comment>
<keyword evidence="24" id="KW-1185">Reference proteome</keyword>
<keyword evidence="20" id="KW-0812">Transmembrane</keyword>
<dbReference type="GO" id="GO:0009073">
    <property type="term" value="P:aromatic amino acid family biosynthetic process"/>
    <property type="evidence" value="ECO:0007669"/>
    <property type="project" value="UniProtKB-KW"/>
</dbReference>
<keyword evidence="10 19" id="KW-0963">Cytoplasm</keyword>
<keyword evidence="18 19" id="KW-0170">Cobalt</keyword>
<evidence type="ECO:0000256" key="17">
    <source>
        <dbReference type="ARBA" id="ARBA00023239"/>
    </source>
</evidence>
<evidence type="ECO:0000256" key="20">
    <source>
        <dbReference type="SAM" id="Phobius"/>
    </source>
</evidence>
<comment type="subcellular location">
    <subcellularLocation>
        <location evidence="5 19">Cytoplasm</location>
    </subcellularLocation>
</comment>
<evidence type="ECO:0000256" key="12">
    <source>
        <dbReference type="ARBA" id="ARBA00022723"/>
    </source>
</evidence>
<dbReference type="Proteomes" id="UP000295375">
    <property type="component" value="Unassembled WGS sequence"/>
</dbReference>
<protein>
    <recommendedName>
        <fullName evidence="9 19">3-dehydroquinate synthase</fullName>
        <shortName evidence="19">DHQS</shortName>
        <ecNumber evidence="8 19">4.2.3.4</ecNumber>
    </recommendedName>
</protein>
<keyword evidence="16 19" id="KW-0057">Aromatic amino acid biosynthesis</keyword>
<evidence type="ECO:0000256" key="4">
    <source>
        <dbReference type="ARBA" id="ARBA00003485"/>
    </source>
</evidence>
<proteinExistence type="inferred from homology"/>
<dbReference type="CDD" id="cd08195">
    <property type="entry name" value="DHQS"/>
    <property type="match status" value="1"/>
</dbReference>
<organism evidence="23 24">
    <name type="scientific">Permianibacter aggregans</name>
    <dbReference type="NCBI Taxonomy" id="1510150"/>
    <lineage>
        <taxon>Bacteria</taxon>
        <taxon>Pseudomonadati</taxon>
        <taxon>Pseudomonadota</taxon>
        <taxon>Gammaproteobacteria</taxon>
        <taxon>Pseudomonadales</taxon>
        <taxon>Pseudomonadaceae</taxon>
        <taxon>Permianibacter</taxon>
    </lineage>
</organism>
<evidence type="ECO:0000256" key="13">
    <source>
        <dbReference type="ARBA" id="ARBA00022741"/>
    </source>
</evidence>
<evidence type="ECO:0000256" key="2">
    <source>
        <dbReference type="ARBA" id="ARBA00001911"/>
    </source>
</evidence>
<comment type="cofactor">
    <cofactor evidence="2 19">
        <name>NAD(+)</name>
        <dbReference type="ChEBI" id="CHEBI:57540"/>
    </cofactor>
</comment>
<dbReference type="GO" id="GO:0003856">
    <property type="term" value="F:3-dehydroquinate synthase activity"/>
    <property type="evidence" value="ECO:0007669"/>
    <property type="project" value="UniProtKB-UniRule"/>
</dbReference>
<keyword evidence="20" id="KW-1133">Transmembrane helix</keyword>
<feature type="domain" description="3-dehydroquinate synthase C-terminal" evidence="22">
    <location>
        <begin position="180"/>
        <end position="325"/>
    </location>
</feature>